<dbReference type="AlphaFoldDB" id="A0A9P8C263"/>
<dbReference type="OrthoDB" id="409136at2759"/>
<feature type="compositionally biased region" description="Low complexity" evidence="1">
    <location>
        <begin position="79"/>
        <end position="102"/>
    </location>
</feature>
<feature type="compositionally biased region" description="Polar residues" evidence="1">
    <location>
        <begin position="58"/>
        <end position="78"/>
    </location>
</feature>
<feature type="compositionally biased region" description="Pro residues" evidence="1">
    <location>
        <begin position="24"/>
        <end position="33"/>
    </location>
</feature>
<feature type="region of interest" description="Disordered" evidence="1">
    <location>
        <begin position="1"/>
        <end position="104"/>
    </location>
</feature>
<name>A0A9P8C263_9HELO</name>
<proteinExistence type="predicted"/>
<accession>A0A9P8C263</accession>
<evidence type="ECO:0000256" key="1">
    <source>
        <dbReference type="SAM" id="MobiDB-lite"/>
    </source>
</evidence>
<keyword evidence="3" id="KW-1185">Reference proteome</keyword>
<gene>
    <name evidence="2" type="ORF">BJ875DRAFT_175695</name>
</gene>
<comment type="caution">
    <text evidence="2">The sequence shown here is derived from an EMBL/GenBank/DDBJ whole genome shotgun (WGS) entry which is preliminary data.</text>
</comment>
<sequence length="289" mass="33396">MSEQRERLFKYLSDPHQVRAIGLSPPPPSPPTKPRQQQHRQRPAAEPSRPAWRGRDQVCTSPSAGSPTRSEASTVSSAPSNGSDGYSDGYSAVSSSSSSLPSTHPPWGPFDQQLAMANFNYGYDLPCECSFMDCYVRFHPEYYADWVAHARSHFIDHPLPSKLVCTFCPTEFDSARTSNGDTSANFNQRMIHIGNHFFQNRDLHTGTTQTHPKPDFFMLEHLWRTGLLADEDYRYLTRYTERPPCDGLRDRDFVTPEEEARRSRVEREGRRYHNQADEDRRRRRERNRR</sequence>
<feature type="region of interest" description="Disordered" evidence="1">
    <location>
        <begin position="247"/>
        <end position="289"/>
    </location>
</feature>
<organism evidence="2 3">
    <name type="scientific">Amylocarpus encephaloides</name>
    <dbReference type="NCBI Taxonomy" id="45428"/>
    <lineage>
        <taxon>Eukaryota</taxon>
        <taxon>Fungi</taxon>
        <taxon>Dikarya</taxon>
        <taxon>Ascomycota</taxon>
        <taxon>Pezizomycotina</taxon>
        <taxon>Leotiomycetes</taxon>
        <taxon>Helotiales</taxon>
        <taxon>Helotiales incertae sedis</taxon>
        <taxon>Amylocarpus</taxon>
    </lineage>
</organism>
<dbReference type="Proteomes" id="UP000824998">
    <property type="component" value="Unassembled WGS sequence"/>
</dbReference>
<dbReference type="EMBL" id="MU251725">
    <property type="protein sequence ID" value="KAG9229861.1"/>
    <property type="molecule type" value="Genomic_DNA"/>
</dbReference>
<feature type="compositionally biased region" description="Basic and acidic residues" evidence="1">
    <location>
        <begin position="247"/>
        <end position="280"/>
    </location>
</feature>
<evidence type="ECO:0000313" key="3">
    <source>
        <dbReference type="Proteomes" id="UP000824998"/>
    </source>
</evidence>
<reference evidence="2" key="1">
    <citation type="journal article" date="2021" name="IMA Fungus">
        <title>Genomic characterization of three marine fungi, including Emericellopsis atlantica sp. nov. with signatures of a generalist lifestyle and marine biomass degradation.</title>
        <authorList>
            <person name="Hagestad O.C."/>
            <person name="Hou L."/>
            <person name="Andersen J.H."/>
            <person name="Hansen E.H."/>
            <person name="Altermark B."/>
            <person name="Li C."/>
            <person name="Kuhnert E."/>
            <person name="Cox R.J."/>
            <person name="Crous P.W."/>
            <person name="Spatafora J.W."/>
            <person name="Lail K."/>
            <person name="Amirebrahimi M."/>
            <person name="Lipzen A."/>
            <person name="Pangilinan J."/>
            <person name="Andreopoulos W."/>
            <person name="Hayes R.D."/>
            <person name="Ng V."/>
            <person name="Grigoriev I.V."/>
            <person name="Jackson S.A."/>
            <person name="Sutton T.D.S."/>
            <person name="Dobson A.D.W."/>
            <person name="Rama T."/>
        </authorList>
    </citation>
    <scope>NUCLEOTIDE SEQUENCE</scope>
    <source>
        <strain evidence="2">TRa018bII</strain>
    </source>
</reference>
<protein>
    <submittedName>
        <fullName evidence="2">Uncharacterized protein</fullName>
    </submittedName>
</protein>
<evidence type="ECO:0000313" key="2">
    <source>
        <dbReference type="EMBL" id="KAG9229861.1"/>
    </source>
</evidence>